<dbReference type="EMBL" id="FMAC01000004">
    <property type="protein sequence ID" value="SCB22637.1"/>
    <property type="molecule type" value="Genomic_DNA"/>
</dbReference>
<gene>
    <name evidence="7" type="ORF">GA0061100_104326</name>
</gene>
<dbReference type="PANTHER" id="PTHR30250">
    <property type="entry name" value="PST FAMILY PREDICTED COLANIC ACID TRANSPORTER"/>
    <property type="match status" value="1"/>
</dbReference>
<keyword evidence="3 6" id="KW-0812">Transmembrane</keyword>
<feature type="transmembrane region" description="Helical" evidence="6">
    <location>
        <begin position="86"/>
        <end position="108"/>
    </location>
</feature>
<evidence type="ECO:0000256" key="5">
    <source>
        <dbReference type="ARBA" id="ARBA00023136"/>
    </source>
</evidence>
<feature type="transmembrane region" description="Helical" evidence="6">
    <location>
        <begin position="325"/>
        <end position="345"/>
    </location>
</feature>
<reference evidence="8" key="1">
    <citation type="submission" date="2016-08" db="EMBL/GenBank/DDBJ databases">
        <authorList>
            <person name="Varghese N."/>
            <person name="Submissions Spin"/>
        </authorList>
    </citation>
    <scope>NUCLEOTIDE SEQUENCE [LARGE SCALE GENOMIC DNA]</scope>
    <source>
        <strain evidence="8">CCBAU 57015</strain>
    </source>
</reference>
<keyword evidence="5 6" id="KW-0472">Membrane</keyword>
<evidence type="ECO:0000256" key="2">
    <source>
        <dbReference type="ARBA" id="ARBA00022475"/>
    </source>
</evidence>
<feature type="transmembrane region" description="Helical" evidence="6">
    <location>
        <begin position="151"/>
        <end position="174"/>
    </location>
</feature>
<dbReference type="OrthoDB" id="4688147at2"/>
<evidence type="ECO:0000313" key="7">
    <source>
        <dbReference type="EMBL" id="SCB22637.1"/>
    </source>
</evidence>
<feature type="transmembrane region" description="Helical" evidence="6">
    <location>
        <begin position="390"/>
        <end position="406"/>
    </location>
</feature>
<proteinExistence type="predicted"/>
<sequence>MTKSIMANSVLNAAAGLTLLATGFACSIIAARLLGPEANGIIAFSLWLTTTGALIAELGAGVTLLRILPQLKGSGYSTEERLGFAAYLLQPTILATGILLLGYAAYYWDTERLHWAGDASAVIAITGVFFVLQSLGAYSKNYLIGEQQVGAFLRITVISSALQLVTVLFGAIFFGVSGALAGYAIGQLPMFIATLRIAIARKNSCGVGLSALISSSLILSIELVNSSVFLNRIELLFLQRYWGIEAVGFYAVGLSLANLALQLPVQLSGSLLPYYSEQMHARESDKLPVEVFAGVARSIAYITLPMSFGLAAISPELVVTIFGPAFAPSGGMVALLSLTAVPYVFMQICTQYLYSLDRVRERTVIGVVASVIMVIGCVIAVPFYGGEGAALVRLLAFVALCLMTVRRMEFEGSTRGMLINLAKVTVAAILCAVAAYGFVQALTGVAGLISAVIAGALAYGIALRMLKAVPAEDIEVMQKIATRLPARINPIATQALALLAPRRM</sequence>
<feature type="transmembrane region" description="Helical" evidence="6">
    <location>
        <begin position="445"/>
        <end position="463"/>
    </location>
</feature>
<organism evidence="7 8">
    <name type="scientific">Rhizobium hainanense</name>
    <dbReference type="NCBI Taxonomy" id="52131"/>
    <lineage>
        <taxon>Bacteria</taxon>
        <taxon>Pseudomonadati</taxon>
        <taxon>Pseudomonadota</taxon>
        <taxon>Alphaproteobacteria</taxon>
        <taxon>Hyphomicrobiales</taxon>
        <taxon>Rhizobiaceae</taxon>
        <taxon>Rhizobium/Agrobacterium group</taxon>
        <taxon>Rhizobium</taxon>
    </lineage>
</organism>
<feature type="transmembrane region" description="Helical" evidence="6">
    <location>
        <begin position="180"/>
        <end position="199"/>
    </location>
</feature>
<protein>
    <submittedName>
        <fullName evidence="7">Membrane protein involved in the export of O-antigen and teichoic acid</fullName>
    </submittedName>
</protein>
<dbReference type="InterPro" id="IPR050833">
    <property type="entry name" value="Poly_Biosynth_Transport"/>
</dbReference>
<feature type="transmembrane region" description="Helical" evidence="6">
    <location>
        <begin position="206"/>
        <end position="229"/>
    </location>
</feature>
<evidence type="ECO:0000313" key="8">
    <source>
        <dbReference type="Proteomes" id="UP000186228"/>
    </source>
</evidence>
<feature type="transmembrane region" description="Helical" evidence="6">
    <location>
        <begin position="249"/>
        <end position="275"/>
    </location>
</feature>
<feature type="transmembrane region" description="Helical" evidence="6">
    <location>
        <begin position="41"/>
        <end position="65"/>
    </location>
</feature>
<dbReference type="PANTHER" id="PTHR30250:SF11">
    <property type="entry name" value="O-ANTIGEN TRANSPORTER-RELATED"/>
    <property type="match status" value="1"/>
</dbReference>
<evidence type="ECO:0000256" key="6">
    <source>
        <dbReference type="SAM" id="Phobius"/>
    </source>
</evidence>
<dbReference type="AlphaFoldDB" id="A0A1C3V4Y3"/>
<evidence type="ECO:0000256" key="3">
    <source>
        <dbReference type="ARBA" id="ARBA00022692"/>
    </source>
</evidence>
<evidence type="ECO:0000256" key="4">
    <source>
        <dbReference type="ARBA" id="ARBA00022989"/>
    </source>
</evidence>
<dbReference type="Proteomes" id="UP000186228">
    <property type="component" value="Unassembled WGS sequence"/>
</dbReference>
<keyword evidence="2" id="KW-1003">Cell membrane</keyword>
<dbReference type="Pfam" id="PF13440">
    <property type="entry name" value="Polysacc_synt_3"/>
    <property type="match status" value="1"/>
</dbReference>
<dbReference type="PROSITE" id="PS51257">
    <property type="entry name" value="PROKAR_LIPOPROTEIN"/>
    <property type="match status" value="1"/>
</dbReference>
<accession>A0A1C3V4Y3</accession>
<feature type="transmembrane region" description="Helical" evidence="6">
    <location>
        <begin position="365"/>
        <end position="384"/>
    </location>
</feature>
<feature type="transmembrane region" description="Helical" evidence="6">
    <location>
        <begin position="418"/>
        <end position="439"/>
    </location>
</feature>
<dbReference type="RefSeq" id="WP_075853563.1">
    <property type="nucleotide sequence ID" value="NZ_FMAC01000004.1"/>
</dbReference>
<comment type="subcellular location">
    <subcellularLocation>
        <location evidence="1">Cell membrane</location>
        <topology evidence="1">Multi-pass membrane protein</topology>
    </subcellularLocation>
</comment>
<feature type="transmembrane region" description="Helical" evidence="6">
    <location>
        <begin position="287"/>
        <end position="313"/>
    </location>
</feature>
<keyword evidence="8" id="KW-1185">Reference proteome</keyword>
<feature type="transmembrane region" description="Helical" evidence="6">
    <location>
        <begin position="120"/>
        <end position="139"/>
    </location>
</feature>
<dbReference type="GO" id="GO:0005886">
    <property type="term" value="C:plasma membrane"/>
    <property type="evidence" value="ECO:0007669"/>
    <property type="project" value="UniProtKB-SubCell"/>
</dbReference>
<name>A0A1C3V4Y3_9HYPH</name>
<dbReference type="STRING" id="52131.GA0061100_104326"/>
<keyword evidence="4 6" id="KW-1133">Transmembrane helix</keyword>
<evidence type="ECO:0000256" key="1">
    <source>
        <dbReference type="ARBA" id="ARBA00004651"/>
    </source>
</evidence>